<organism evidence="1 2">
    <name type="scientific">Gynuella sunshinyii YC6258</name>
    <dbReference type="NCBI Taxonomy" id="1445510"/>
    <lineage>
        <taxon>Bacteria</taxon>
        <taxon>Pseudomonadati</taxon>
        <taxon>Pseudomonadota</taxon>
        <taxon>Gammaproteobacteria</taxon>
        <taxon>Oceanospirillales</taxon>
        <taxon>Saccharospirillaceae</taxon>
        <taxon>Gynuella</taxon>
    </lineage>
</organism>
<protein>
    <recommendedName>
        <fullName evidence="3">Uracil-DNA glycosylase-like domain-containing protein</fullName>
    </recommendedName>
</protein>
<dbReference type="KEGG" id="gsn:YC6258_05361"/>
<gene>
    <name evidence="1" type="ORF">YC6258_05361</name>
</gene>
<dbReference type="HOGENOM" id="CLU_1233612_0_0_6"/>
<evidence type="ECO:0008006" key="3">
    <source>
        <dbReference type="Google" id="ProtNLM"/>
    </source>
</evidence>
<dbReference type="RefSeq" id="WP_044619144.1">
    <property type="nucleotide sequence ID" value="NZ_CP007142.1"/>
</dbReference>
<dbReference type="EMBL" id="CP007142">
    <property type="protein sequence ID" value="AJQ97391.1"/>
    <property type="molecule type" value="Genomic_DNA"/>
</dbReference>
<dbReference type="AlphaFoldDB" id="A0A0C5VT78"/>
<dbReference type="OrthoDB" id="7061897at2"/>
<sequence length="224" mass="25109">MLHAPVRQVIVSADFEHVPNSVTPQIEERISLPSEVPPSPSVVVEPQAIISESTLPEPVNEDDDSSVAQVAEYGEPVTFNLAIMISGNYVLLDGVDGRIDPVVRELKHKLAENIMKIFHSNIPQFYELSWPLFDHPDAPKDAPTAREYVQSKLRTFIEHDNVTLIICGKVAEQYCIGNNHKPGDSLNSEMGRCLVTFSLSQLLSSPKMKREFYQFLIPLLKDED</sequence>
<accession>A0A0C5VT78</accession>
<name>A0A0C5VT78_9GAMM</name>
<proteinExistence type="predicted"/>
<keyword evidence="2" id="KW-1185">Reference proteome</keyword>
<reference evidence="1 2" key="1">
    <citation type="submission" date="2014-01" db="EMBL/GenBank/DDBJ databases">
        <title>Full genme sequencing of cellulolytic bacterium Gynuella sunshinyii YC6258T gen. nov., sp. nov.</title>
        <authorList>
            <person name="Khan H."/>
            <person name="Chung E.J."/>
            <person name="Chung Y.R."/>
        </authorList>
    </citation>
    <scope>NUCLEOTIDE SEQUENCE [LARGE SCALE GENOMIC DNA]</scope>
    <source>
        <strain evidence="1 2">YC6258</strain>
    </source>
</reference>
<evidence type="ECO:0000313" key="1">
    <source>
        <dbReference type="EMBL" id="AJQ97391.1"/>
    </source>
</evidence>
<evidence type="ECO:0000313" key="2">
    <source>
        <dbReference type="Proteomes" id="UP000032266"/>
    </source>
</evidence>
<dbReference type="Proteomes" id="UP000032266">
    <property type="component" value="Chromosome"/>
</dbReference>